<feature type="region of interest" description="Disordered" evidence="1">
    <location>
        <begin position="1"/>
        <end position="27"/>
    </location>
</feature>
<protein>
    <submittedName>
        <fullName evidence="3">Helix-turn-helix domain-containing protein</fullName>
    </submittedName>
</protein>
<keyword evidence="4" id="KW-1185">Reference proteome</keyword>
<dbReference type="CDD" id="cd00093">
    <property type="entry name" value="HTH_XRE"/>
    <property type="match status" value="1"/>
</dbReference>
<dbReference type="Gene3D" id="1.10.260.40">
    <property type="entry name" value="lambda repressor-like DNA-binding domains"/>
    <property type="match status" value="1"/>
</dbReference>
<name>A0A6N7KKQ0_9ACTN</name>
<dbReference type="AlphaFoldDB" id="A0A6N7KKQ0"/>
<evidence type="ECO:0000256" key="1">
    <source>
        <dbReference type="SAM" id="MobiDB-lite"/>
    </source>
</evidence>
<dbReference type="SUPFAM" id="SSF47413">
    <property type="entry name" value="lambda repressor-like DNA-binding domains"/>
    <property type="match status" value="1"/>
</dbReference>
<proteinExistence type="predicted"/>
<dbReference type="InterPro" id="IPR010982">
    <property type="entry name" value="Lambda_DNA-bd_dom_sf"/>
</dbReference>
<feature type="domain" description="HTH cro/C1-type" evidence="2">
    <location>
        <begin position="40"/>
        <end position="73"/>
    </location>
</feature>
<dbReference type="EMBL" id="WBOF01000001">
    <property type="protein sequence ID" value="MQS11129.1"/>
    <property type="molecule type" value="Genomic_DNA"/>
</dbReference>
<dbReference type="SMART" id="SM00530">
    <property type="entry name" value="HTH_XRE"/>
    <property type="match status" value="1"/>
</dbReference>
<dbReference type="Pfam" id="PF13560">
    <property type="entry name" value="HTH_31"/>
    <property type="match status" value="1"/>
</dbReference>
<dbReference type="GO" id="GO:0003677">
    <property type="term" value="F:DNA binding"/>
    <property type="evidence" value="ECO:0007669"/>
    <property type="project" value="InterPro"/>
</dbReference>
<evidence type="ECO:0000259" key="2">
    <source>
        <dbReference type="PROSITE" id="PS50943"/>
    </source>
</evidence>
<comment type="caution">
    <text evidence="3">The sequence shown here is derived from an EMBL/GenBank/DDBJ whole genome shotgun (WGS) entry which is preliminary data.</text>
</comment>
<dbReference type="Proteomes" id="UP000450000">
    <property type="component" value="Unassembled WGS sequence"/>
</dbReference>
<reference evidence="3 4" key="1">
    <citation type="submission" date="2019-09" db="EMBL/GenBank/DDBJ databases">
        <title>Genome Sequences of Streptomyces kaniharaensis ATCC 21070.</title>
        <authorList>
            <person name="Zhu W."/>
            <person name="De Crecy-Lagard V."/>
            <person name="Richards N.G."/>
        </authorList>
    </citation>
    <scope>NUCLEOTIDE SEQUENCE [LARGE SCALE GENOMIC DNA]</scope>
    <source>
        <strain evidence="3 4">SF-557</strain>
    </source>
</reference>
<evidence type="ECO:0000313" key="4">
    <source>
        <dbReference type="Proteomes" id="UP000450000"/>
    </source>
</evidence>
<dbReference type="InterPro" id="IPR001387">
    <property type="entry name" value="Cro/C1-type_HTH"/>
</dbReference>
<sequence>MGIPPARRSPHERTPTTAPGGPVPILPAPASARLRFGHRLRHWREARGLSQAELGRRLGYDDSLISRVENARRWPPPGLPGRADELLRTGGELAALWQPVRQERERFDVLGPSAGPAAVPDGATLDVLSHLLTVYRAATTRIGGEELTAVLEHHTRTLAGRQRDARRDTDRIRALAARYAELAGWAHFDGARPARALAWYGCGLAWARAAGDRAAASDLLARQSSVHWWRGDAPAALALAHAARAAARPLPGAQAWAAIAEAHAHALAGAAPESLRALDDAERLTEEALRAAEPGPWLARAHLVLTVAHGTCRRDLAHRTGSTGHAHAAVAHLTTALTQLPPSTHPHDHALVTARLAAVHARTGEPDTATALLAHLPPAPTGRIAHEHHQASALLSYTRAT</sequence>
<dbReference type="Gene3D" id="1.25.40.10">
    <property type="entry name" value="Tetratricopeptide repeat domain"/>
    <property type="match status" value="1"/>
</dbReference>
<gene>
    <name evidence="3" type="ORF">F7Q99_02215</name>
</gene>
<organism evidence="3 4">
    <name type="scientific">Streptomyces kaniharaensis</name>
    <dbReference type="NCBI Taxonomy" id="212423"/>
    <lineage>
        <taxon>Bacteria</taxon>
        <taxon>Bacillati</taxon>
        <taxon>Actinomycetota</taxon>
        <taxon>Actinomycetes</taxon>
        <taxon>Kitasatosporales</taxon>
        <taxon>Streptomycetaceae</taxon>
        <taxon>Streptomyces</taxon>
    </lineage>
</organism>
<dbReference type="OrthoDB" id="3626489at2"/>
<dbReference type="InterPro" id="IPR011990">
    <property type="entry name" value="TPR-like_helical_dom_sf"/>
</dbReference>
<dbReference type="PROSITE" id="PS50943">
    <property type="entry name" value="HTH_CROC1"/>
    <property type="match status" value="1"/>
</dbReference>
<accession>A0A6N7KKQ0</accession>
<evidence type="ECO:0000313" key="3">
    <source>
        <dbReference type="EMBL" id="MQS11129.1"/>
    </source>
</evidence>